<evidence type="ECO:0000313" key="2">
    <source>
        <dbReference type="EMBL" id="KAA9025709.1"/>
    </source>
</evidence>
<evidence type="ECO:0000256" key="1">
    <source>
        <dbReference type="SAM" id="Phobius"/>
    </source>
</evidence>
<gene>
    <name evidence="2" type="ORF">F4V44_07405</name>
</gene>
<dbReference type="RefSeq" id="WP_150439364.1">
    <property type="nucleotide sequence ID" value="NZ_VYKL01000015.1"/>
</dbReference>
<evidence type="ECO:0000313" key="3">
    <source>
        <dbReference type="Proteomes" id="UP000326671"/>
    </source>
</evidence>
<dbReference type="OrthoDB" id="7870017at2"/>
<dbReference type="InterPro" id="IPR008407">
    <property type="entry name" value="Brnchd-chn_aa_trnsp_AzlD"/>
</dbReference>
<keyword evidence="3" id="KW-1185">Reference proteome</keyword>
<proteinExistence type="predicted"/>
<reference evidence="2 3" key="1">
    <citation type="submission" date="2019-09" db="EMBL/GenBank/DDBJ databases">
        <title>Whole genome sequences of isolates from the Mars Exploration Rovers.</title>
        <authorList>
            <person name="Seuylemezian A."/>
            <person name="Vaishampayan P."/>
        </authorList>
    </citation>
    <scope>NUCLEOTIDE SEQUENCE [LARGE SCALE GENOMIC DNA]</scope>
    <source>
        <strain evidence="2 3">MER_TA_151</strain>
    </source>
</reference>
<comment type="caution">
    <text evidence="2">The sequence shown here is derived from an EMBL/GenBank/DDBJ whole genome shotgun (WGS) entry which is preliminary data.</text>
</comment>
<feature type="transmembrane region" description="Helical" evidence="1">
    <location>
        <begin position="6"/>
        <end position="29"/>
    </location>
</feature>
<accession>A0A5J5HT40</accession>
<keyword evidence="1" id="KW-0812">Transmembrane</keyword>
<keyword evidence="1" id="KW-0472">Membrane</keyword>
<feature type="transmembrane region" description="Helical" evidence="1">
    <location>
        <begin position="80"/>
        <end position="104"/>
    </location>
</feature>
<dbReference type="AlphaFoldDB" id="A0A5J5HT40"/>
<keyword evidence="1" id="KW-1133">Transmembrane helix</keyword>
<sequence length="108" mass="12027">MEVRWTILLLIIGCAIVTFIPRVLPLMLLSQMELPKWVIRWLKNVPVAVMAALLAQELLLSEGQFSISANILKLLAAIPAFAIALLTKSLLGTVMAGVIFMMVFRFIF</sequence>
<dbReference type="EMBL" id="VYKL01000015">
    <property type="protein sequence ID" value="KAA9025709.1"/>
    <property type="molecule type" value="Genomic_DNA"/>
</dbReference>
<dbReference type="Pfam" id="PF05437">
    <property type="entry name" value="AzlD"/>
    <property type="match status" value="1"/>
</dbReference>
<organism evidence="2 3">
    <name type="scientific">Niallia endozanthoxylica</name>
    <dbReference type="NCBI Taxonomy" id="2036016"/>
    <lineage>
        <taxon>Bacteria</taxon>
        <taxon>Bacillati</taxon>
        <taxon>Bacillota</taxon>
        <taxon>Bacilli</taxon>
        <taxon>Bacillales</taxon>
        <taxon>Bacillaceae</taxon>
        <taxon>Niallia</taxon>
    </lineage>
</organism>
<dbReference type="Proteomes" id="UP000326671">
    <property type="component" value="Unassembled WGS sequence"/>
</dbReference>
<protein>
    <submittedName>
        <fullName evidence="2">AzlD domain-containing protein</fullName>
    </submittedName>
</protein>
<name>A0A5J5HT40_9BACI</name>